<dbReference type="InterPro" id="IPR027417">
    <property type="entry name" value="P-loop_NTPase"/>
</dbReference>
<gene>
    <name evidence="2" type="ORF">U9M48_001782</name>
</gene>
<dbReference type="Pfam" id="PF23559">
    <property type="entry name" value="WHD_DRP"/>
    <property type="match status" value="1"/>
</dbReference>
<proteinExistence type="predicted"/>
<evidence type="ECO:0000313" key="3">
    <source>
        <dbReference type="Proteomes" id="UP001341281"/>
    </source>
</evidence>
<dbReference type="PANTHER" id="PTHR23155">
    <property type="entry name" value="DISEASE RESISTANCE PROTEIN RP"/>
    <property type="match status" value="1"/>
</dbReference>
<dbReference type="Proteomes" id="UP001341281">
    <property type="component" value="Chromosome 01"/>
</dbReference>
<dbReference type="PANTHER" id="PTHR23155:SF1135">
    <property type="entry name" value="OS08G0246300 PROTEIN"/>
    <property type="match status" value="1"/>
</dbReference>
<sequence length="197" mass="22659">MVMNPNQKFQDYDEFKAVASHCSPRCWSVEGLEIEDALDLFKNTLSRPGTHWPSSSELSPAEIETVKPVLHKCGGLPKLIVAVAEFIAHEGWNPFLDSYFMLMLEKDQAFSSLRELFSWVNSYFESCAESLKPCIFYLSIFPVNHKIRRRRLVRRWIAEGYCKDNKEYPPRRKESGSLQNSATETWSKCQGQAACPI</sequence>
<dbReference type="SUPFAM" id="SSF52540">
    <property type="entry name" value="P-loop containing nucleoside triphosphate hydrolases"/>
    <property type="match status" value="1"/>
</dbReference>
<dbReference type="InterPro" id="IPR058922">
    <property type="entry name" value="WHD_DRP"/>
</dbReference>
<evidence type="ECO:0000259" key="1">
    <source>
        <dbReference type="Pfam" id="PF23559"/>
    </source>
</evidence>
<accession>A0AAQ3PQ30</accession>
<organism evidence="2 3">
    <name type="scientific">Paspalum notatum var. saurae</name>
    <dbReference type="NCBI Taxonomy" id="547442"/>
    <lineage>
        <taxon>Eukaryota</taxon>
        <taxon>Viridiplantae</taxon>
        <taxon>Streptophyta</taxon>
        <taxon>Embryophyta</taxon>
        <taxon>Tracheophyta</taxon>
        <taxon>Spermatophyta</taxon>
        <taxon>Magnoliopsida</taxon>
        <taxon>Liliopsida</taxon>
        <taxon>Poales</taxon>
        <taxon>Poaceae</taxon>
        <taxon>PACMAD clade</taxon>
        <taxon>Panicoideae</taxon>
        <taxon>Andropogonodae</taxon>
        <taxon>Paspaleae</taxon>
        <taxon>Paspalinae</taxon>
        <taxon>Paspalum</taxon>
    </lineage>
</organism>
<feature type="domain" description="Disease resistance protein winged helix" evidence="1">
    <location>
        <begin position="140"/>
        <end position="167"/>
    </location>
</feature>
<keyword evidence="3" id="KW-1185">Reference proteome</keyword>
<dbReference type="AlphaFoldDB" id="A0AAQ3PQ30"/>
<dbReference type="EMBL" id="CP144745">
    <property type="protein sequence ID" value="WVZ50539.1"/>
    <property type="molecule type" value="Genomic_DNA"/>
</dbReference>
<protein>
    <recommendedName>
        <fullName evidence="1">Disease resistance protein winged helix domain-containing protein</fullName>
    </recommendedName>
</protein>
<dbReference type="GO" id="GO:0098542">
    <property type="term" value="P:defense response to other organism"/>
    <property type="evidence" value="ECO:0007669"/>
    <property type="project" value="TreeGrafter"/>
</dbReference>
<dbReference type="InterPro" id="IPR044974">
    <property type="entry name" value="Disease_R_plants"/>
</dbReference>
<reference evidence="2 3" key="1">
    <citation type="submission" date="2024-02" db="EMBL/GenBank/DDBJ databases">
        <title>High-quality chromosome-scale genome assembly of Pensacola bahiagrass (Paspalum notatum Flugge var. saurae).</title>
        <authorList>
            <person name="Vega J.M."/>
            <person name="Podio M."/>
            <person name="Orjuela J."/>
            <person name="Siena L.A."/>
            <person name="Pessino S.C."/>
            <person name="Combes M.C."/>
            <person name="Mariac C."/>
            <person name="Albertini E."/>
            <person name="Pupilli F."/>
            <person name="Ortiz J.P.A."/>
            <person name="Leblanc O."/>
        </authorList>
    </citation>
    <scope>NUCLEOTIDE SEQUENCE [LARGE SCALE GENOMIC DNA]</scope>
    <source>
        <strain evidence="2">R1</strain>
        <tissue evidence="2">Leaf</tissue>
    </source>
</reference>
<name>A0AAQ3PQ30_PASNO</name>
<evidence type="ECO:0000313" key="2">
    <source>
        <dbReference type="EMBL" id="WVZ50539.1"/>
    </source>
</evidence>